<evidence type="ECO:0000256" key="1">
    <source>
        <dbReference type="ARBA" id="ARBA00004123"/>
    </source>
</evidence>
<evidence type="ECO:0000256" key="6">
    <source>
        <dbReference type="SAM" id="MobiDB-lite"/>
    </source>
</evidence>
<dbReference type="EnsemblPlants" id="Pp3c7_5540V3.9">
    <property type="protein sequence ID" value="Pp3c7_5540V3.9"/>
    <property type="gene ID" value="Pp3c7_5540"/>
</dbReference>
<comment type="subcellular location">
    <subcellularLocation>
        <location evidence="1">Nucleus</location>
    </subcellularLocation>
</comment>
<evidence type="ECO:0000256" key="5">
    <source>
        <dbReference type="ARBA" id="ARBA00023242"/>
    </source>
</evidence>
<keyword evidence="2" id="KW-0479">Metal-binding</keyword>
<evidence type="ECO:0000313" key="10">
    <source>
        <dbReference type="Proteomes" id="UP000006727"/>
    </source>
</evidence>
<sequence length="898" mass="96494">MEVTEVSEKRFERAMERLFSGSSTPAASSARVPSPVKEKKEDEENTSGRVFQTAGVATPLSGSHGCRPWDRGDLLRRLATYKSISWFGKPQVAGPVACARRGWVNVDIDLLACEICGSRLSFPVSSSWSRHQVEQAALVFAEKLDTAHKGLCAWKNNPCAETLAHFPPTPVSVLRGAYTDRCEALLQLSALPVISDAAKSLMKLSRGPQVDQLLSELNPPSPGFLVGNGASSSSTENEIFANSKAYYEAQRMIAVCGWEPRLLPYTVDCEDRSGAQSIHEQIGTSHGPGPSVTVHMQGGQQSKVAQGQIQSTGTDVSDPASAVLDCNLCGASVGLWNFATLNRPAPLLNSGLEELFSSKNRSSGSNPVRDDAAGAVGGPLLASPEAAEMVDAKPPEVVPVNVLERAAPPKGVLDLKLTIAGGPPPTRLIAPASVPPSFGIPGLPHTVMQPRKIEAITYAAASYESRRPAHQGRGHNDTGTPTYHVEGEVIQNREMKDAEESKDAEYFSKRKREKGNDESEGVFSPNTKRKREVGSQWPGFTVKLPARDLPHASSVNAIDTCYPPKQENSMESVDNLPLGSDGQGANTAEYHVNGPESRVQAEHSMSRQDGIDAGKSICGGRVEEGVQNNVVVICPGAGISGSHETEIQGVEANLERSESVAEFATDVIELMEEHVSGRGLMDEFIPEDTLKAIVTDDHEGSRQAMLGISHTFVKDTSSAGVSERYQRNVAQRDADEDANAGSTLETTNAIIQGVDMVANIQVKEVTAGRTVGESPSERNEEVQSHPSFPPGLLLDDVKKLEIQTGEFDPIRQHRHFCPWVNAHVAAATSGTGSSKFCGWQIVLDALQPQPPSPHQQHQHQQGSVESEFTGSKYKVQDDPILSVRKLLGSVSSNYLPSS</sequence>
<dbReference type="PANTHER" id="PTHR15835">
    <property type="entry name" value="NUCLEAR-INTERACTING PARTNER OF ALK"/>
    <property type="match status" value="1"/>
</dbReference>
<dbReference type="GO" id="GO:0005634">
    <property type="term" value="C:nucleus"/>
    <property type="evidence" value="ECO:0000318"/>
    <property type="project" value="GO_Central"/>
</dbReference>
<feature type="region of interest" description="Disordered" evidence="6">
    <location>
        <begin position="719"/>
        <end position="741"/>
    </location>
</feature>
<feature type="region of interest" description="Disordered" evidence="6">
    <location>
        <begin position="768"/>
        <end position="790"/>
    </location>
</feature>
<protein>
    <recommendedName>
        <fullName evidence="11">C3HC-type domain-containing protein</fullName>
    </recommendedName>
</protein>
<dbReference type="InterPro" id="IPR012935">
    <property type="entry name" value="NuBaID_N"/>
</dbReference>
<name>A0A7I4ELL8_PHYPA</name>
<feature type="domain" description="NuBaID C-terminal" evidence="8">
    <location>
        <begin position="805"/>
        <end position="847"/>
    </location>
</feature>
<evidence type="ECO:0000256" key="3">
    <source>
        <dbReference type="ARBA" id="ARBA00022771"/>
    </source>
</evidence>
<evidence type="ECO:0000259" key="7">
    <source>
        <dbReference type="Pfam" id="PF07967"/>
    </source>
</evidence>
<dbReference type="EMBL" id="ABEU02000007">
    <property type="status" value="NOT_ANNOTATED_CDS"/>
    <property type="molecule type" value="Genomic_DNA"/>
</dbReference>
<dbReference type="Pfam" id="PF08600">
    <property type="entry name" value="NuBaID_C"/>
    <property type="match status" value="1"/>
</dbReference>
<reference evidence="9" key="3">
    <citation type="submission" date="2020-12" db="UniProtKB">
        <authorList>
            <consortium name="EnsemblPlants"/>
        </authorList>
    </citation>
    <scope>IDENTIFICATION</scope>
</reference>
<keyword evidence="4" id="KW-0862">Zinc</keyword>
<feature type="region of interest" description="Disordered" evidence="6">
    <location>
        <begin position="17"/>
        <end position="49"/>
    </location>
</feature>
<feature type="domain" description="C3HC-type" evidence="7">
    <location>
        <begin position="68"/>
        <end position="193"/>
    </location>
</feature>
<dbReference type="GO" id="GO:0008270">
    <property type="term" value="F:zinc ion binding"/>
    <property type="evidence" value="ECO:0007669"/>
    <property type="project" value="UniProtKB-KW"/>
</dbReference>
<keyword evidence="10" id="KW-1185">Reference proteome</keyword>
<feature type="compositionally biased region" description="Polar residues" evidence="6">
    <location>
        <begin position="298"/>
        <end position="315"/>
    </location>
</feature>
<feature type="region of interest" description="Disordered" evidence="6">
    <location>
        <begin position="496"/>
        <end position="536"/>
    </location>
</feature>
<evidence type="ECO:0000259" key="8">
    <source>
        <dbReference type="Pfam" id="PF08600"/>
    </source>
</evidence>
<dbReference type="AlphaFoldDB" id="A0A7I4ELL8"/>
<gene>
    <name evidence="9" type="primary">LOC112284769</name>
</gene>
<dbReference type="InParanoid" id="A0A7I4ELL8"/>
<evidence type="ECO:0008006" key="11">
    <source>
        <dbReference type="Google" id="ProtNLM"/>
    </source>
</evidence>
<feature type="compositionally biased region" description="Basic and acidic residues" evidence="6">
    <location>
        <begin position="496"/>
        <end position="508"/>
    </location>
</feature>
<evidence type="ECO:0000313" key="9">
    <source>
        <dbReference type="EnsemblPlants" id="Pp3c7_5540V3.9"/>
    </source>
</evidence>
<accession>A0A7I4ELL8</accession>
<evidence type="ECO:0000256" key="2">
    <source>
        <dbReference type="ARBA" id="ARBA00022723"/>
    </source>
</evidence>
<feature type="region of interest" description="Disordered" evidence="6">
    <location>
        <begin position="359"/>
        <end position="379"/>
    </location>
</feature>
<feature type="compositionally biased region" description="Basic and acidic residues" evidence="6">
    <location>
        <begin position="724"/>
        <end position="733"/>
    </location>
</feature>
<dbReference type="Proteomes" id="UP000006727">
    <property type="component" value="Chromosome 7"/>
</dbReference>
<dbReference type="Pfam" id="PF07967">
    <property type="entry name" value="zf-C3HC"/>
    <property type="match status" value="1"/>
</dbReference>
<reference evidence="9 10" key="1">
    <citation type="journal article" date="2008" name="Science">
        <title>The Physcomitrella genome reveals evolutionary insights into the conquest of land by plants.</title>
        <authorList>
            <person name="Rensing S."/>
            <person name="Lang D."/>
            <person name="Zimmer A."/>
            <person name="Terry A."/>
            <person name="Salamov A."/>
            <person name="Shapiro H."/>
            <person name="Nishiyama T."/>
            <person name="Perroud P.-F."/>
            <person name="Lindquist E."/>
            <person name="Kamisugi Y."/>
            <person name="Tanahashi T."/>
            <person name="Sakakibara K."/>
            <person name="Fujita T."/>
            <person name="Oishi K."/>
            <person name="Shin-I T."/>
            <person name="Kuroki Y."/>
            <person name="Toyoda A."/>
            <person name="Suzuki Y."/>
            <person name="Hashimoto A."/>
            <person name="Yamaguchi K."/>
            <person name="Sugano A."/>
            <person name="Kohara Y."/>
            <person name="Fujiyama A."/>
            <person name="Anterola A."/>
            <person name="Aoki S."/>
            <person name="Ashton N."/>
            <person name="Barbazuk W.B."/>
            <person name="Barker E."/>
            <person name="Bennetzen J."/>
            <person name="Bezanilla M."/>
            <person name="Blankenship R."/>
            <person name="Cho S.H."/>
            <person name="Dutcher S."/>
            <person name="Estelle M."/>
            <person name="Fawcett J.A."/>
            <person name="Gundlach H."/>
            <person name="Hanada K."/>
            <person name="Heyl A."/>
            <person name="Hicks K.A."/>
            <person name="Hugh J."/>
            <person name="Lohr M."/>
            <person name="Mayer K."/>
            <person name="Melkozernov A."/>
            <person name="Murata T."/>
            <person name="Nelson D."/>
            <person name="Pils B."/>
            <person name="Prigge M."/>
            <person name="Reiss B."/>
            <person name="Renner T."/>
            <person name="Rombauts S."/>
            <person name="Rushton P."/>
            <person name="Sanderfoot A."/>
            <person name="Schween G."/>
            <person name="Shiu S.-H."/>
            <person name="Stueber K."/>
            <person name="Theodoulou F.L."/>
            <person name="Tu H."/>
            <person name="Van de Peer Y."/>
            <person name="Verrier P.J."/>
            <person name="Waters E."/>
            <person name="Wood A."/>
            <person name="Yang L."/>
            <person name="Cove D."/>
            <person name="Cuming A."/>
            <person name="Hasebe M."/>
            <person name="Lucas S."/>
            <person name="Mishler D.B."/>
            <person name="Reski R."/>
            <person name="Grigoriev I."/>
            <person name="Quatrano R.S."/>
            <person name="Boore J.L."/>
        </authorList>
    </citation>
    <scope>NUCLEOTIDE SEQUENCE [LARGE SCALE GENOMIC DNA]</scope>
    <source>
        <strain evidence="9 10">cv. Gransden 2004</strain>
    </source>
</reference>
<organism evidence="9 10">
    <name type="scientific">Physcomitrium patens</name>
    <name type="common">Spreading-leaved earth moss</name>
    <name type="synonym">Physcomitrella patens</name>
    <dbReference type="NCBI Taxonomy" id="3218"/>
    <lineage>
        <taxon>Eukaryota</taxon>
        <taxon>Viridiplantae</taxon>
        <taxon>Streptophyta</taxon>
        <taxon>Embryophyta</taxon>
        <taxon>Bryophyta</taxon>
        <taxon>Bryophytina</taxon>
        <taxon>Bryopsida</taxon>
        <taxon>Funariidae</taxon>
        <taxon>Funariales</taxon>
        <taxon>Funariaceae</taxon>
        <taxon>Physcomitrium</taxon>
    </lineage>
</organism>
<feature type="region of interest" description="Disordered" evidence="6">
    <location>
        <begin position="280"/>
        <end position="316"/>
    </location>
</feature>
<keyword evidence="3" id="KW-0863">Zinc-finger</keyword>
<dbReference type="FunCoup" id="A0A7I4ELL8">
    <property type="interactions" value="2641"/>
</dbReference>
<dbReference type="InterPro" id="IPR013909">
    <property type="entry name" value="NuBaID_C"/>
</dbReference>
<keyword evidence="5" id="KW-0539">Nucleus</keyword>
<proteinExistence type="predicted"/>
<reference evidence="9 10" key="2">
    <citation type="journal article" date="2018" name="Plant J.">
        <title>The Physcomitrella patens chromosome-scale assembly reveals moss genome structure and evolution.</title>
        <authorList>
            <person name="Lang D."/>
            <person name="Ullrich K.K."/>
            <person name="Murat F."/>
            <person name="Fuchs J."/>
            <person name="Jenkins J."/>
            <person name="Haas F.B."/>
            <person name="Piednoel M."/>
            <person name="Gundlach H."/>
            <person name="Van Bel M."/>
            <person name="Meyberg R."/>
            <person name="Vives C."/>
            <person name="Morata J."/>
            <person name="Symeonidi A."/>
            <person name="Hiss M."/>
            <person name="Muchero W."/>
            <person name="Kamisugi Y."/>
            <person name="Saleh O."/>
            <person name="Blanc G."/>
            <person name="Decker E.L."/>
            <person name="van Gessel N."/>
            <person name="Grimwood J."/>
            <person name="Hayes R.D."/>
            <person name="Graham S.W."/>
            <person name="Gunter L.E."/>
            <person name="McDaniel S.F."/>
            <person name="Hoernstein S.N.W."/>
            <person name="Larsson A."/>
            <person name="Li F.W."/>
            <person name="Perroud P.F."/>
            <person name="Phillips J."/>
            <person name="Ranjan P."/>
            <person name="Rokshar D.S."/>
            <person name="Rothfels C.J."/>
            <person name="Schneider L."/>
            <person name="Shu S."/>
            <person name="Stevenson D.W."/>
            <person name="Thummler F."/>
            <person name="Tillich M."/>
            <person name="Villarreal Aguilar J.C."/>
            <person name="Widiez T."/>
            <person name="Wong G.K."/>
            <person name="Wymore A."/>
            <person name="Zhang Y."/>
            <person name="Zimmer A.D."/>
            <person name="Quatrano R.S."/>
            <person name="Mayer K.F.X."/>
            <person name="Goodstein D."/>
            <person name="Casacuberta J.M."/>
            <person name="Vandepoele K."/>
            <person name="Reski R."/>
            <person name="Cuming A.C."/>
            <person name="Tuskan G.A."/>
            <person name="Maumus F."/>
            <person name="Salse J."/>
            <person name="Schmutz J."/>
            <person name="Rensing S.A."/>
        </authorList>
    </citation>
    <scope>NUCLEOTIDE SEQUENCE [LARGE SCALE GENOMIC DNA]</scope>
    <source>
        <strain evidence="9 10">cv. Gransden 2004</strain>
    </source>
</reference>
<evidence type="ECO:0000256" key="4">
    <source>
        <dbReference type="ARBA" id="ARBA00022833"/>
    </source>
</evidence>
<feature type="region of interest" description="Disordered" evidence="6">
    <location>
        <begin position="847"/>
        <end position="870"/>
    </location>
</feature>
<dbReference type="Gramene" id="Pp3c7_5540V3.9">
    <property type="protein sequence ID" value="Pp3c7_5540V3.9"/>
    <property type="gene ID" value="Pp3c7_5540"/>
</dbReference>
<dbReference type="PANTHER" id="PTHR15835:SF6">
    <property type="entry name" value="ZINC FINGER C3HC-TYPE PROTEIN 1"/>
    <property type="match status" value="1"/>
</dbReference>